<name>A0ABV4BXL2_9MYCO</name>
<comment type="caution">
    <text evidence="1">The sequence shown here is derived from an EMBL/GenBank/DDBJ whole genome shotgun (WGS) entry which is preliminary data.</text>
</comment>
<protein>
    <submittedName>
        <fullName evidence="1">Uncharacterized protein</fullName>
    </submittedName>
</protein>
<dbReference type="EMBL" id="JBGEDP010000001">
    <property type="protein sequence ID" value="MEY8013946.1"/>
    <property type="molecule type" value="Genomic_DNA"/>
</dbReference>
<reference evidence="1 2" key="1">
    <citation type="submission" date="2024-08" db="EMBL/GenBank/DDBJ databases">
        <title>Mycobacterium servetensis sp. nov., a novel rapid-growing mycobacterial species recovered from a human patient in Zaragoza, Spain.</title>
        <authorList>
            <person name="Tristancho-Baro A.I."/>
            <person name="Buenestado-Serrano S."/>
            <person name="Garcia De Viedma D."/>
            <person name="Milagro-Beamonte A."/>
            <person name="Burillo N."/>
            <person name="Sanz S."/>
            <person name="Lopez-Calleja A.I."/>
            <person name="Penas-Utrilla D."/>
            <person name="Guardingo M."/>
            <person name="Garcia M.J."/>
            <person name="Vinuelas-Bayon J."/>
        </authorList>
    </citation>
    <scope>NUCLEOTIDE SEQUENCE [LARGE SCALE GENOMIC DNA]</scope>
    <source>
        <strain evidence="2">HUMS_12744610</strain>
    </source>
</reference>
<evidence type="ECO:0000313" key="2">
    <source>
        <dbReference type="Proteomes" id="UP001564760"/>
    </source>
</evidence>
<evidence type="ECO:0000313" key="1">
    <source>
        <dbReference type="EMBL" id="MEY8013946.1"/>
    </source>
</evidence>
<organism evidence="1 2">
    <name type="scientific">Mycobacterium servetii</name>
    <dbReference type="NCBI Taxonomy" id="3237418"/>
    <lineage>
        <taxon>Bacteria</taxon>
        <taxon>Bacillati</taxon>
        <taxon>Actinomycetota</taxon>
        <taxon>Actinomycetes</taxon>
        <taxon>Mycobacteriales</taxon>
        <taxon>Mycobacteriaceae</taxon>
        <taxon>Mycobacterium</taxon>
    </lineage>
</organism>
<dbReference type="Proteomes" id="UP001564760">
    <property type="component" value="Unassembled WGS sequence"/>
</dbReference>
<proteinExistence type="predicted"/>
<dbReference type="RefSeq" id="WP_369736611.1">
    <property type="nucleotide sequence ID" value="NZ_JBGEDP010000001.1"/>
</dbReference>
<gene>
    <name evidence="1" type="ORF">AB8998_02170</name>
</gene>
<accession>A0ABV4BXL2</accession>
<keyword evidence="2" id="KW-1185">Reference proteome</keyword>
<sequence length="48" mass="5773">MTATWARWLERYGDDYPTLAERIDAYESYLHTRDEMERVFGGRTEDAK</sequence>